<keyword evidence="6 9" id="KW-0822">Tryptophan biosynthesis</keyword>
<evidence type="ECO:0000256" key="7">
    <source>
        <dbReference type="ARBA" id="ARBA00023141"/>
    </source>
</evidence>
<dbReference type="OrthoDB" id="9786954at2"/>
<dbReference type="InterPro" id="IPR013785">
    <property type="entry name" value="Aldolase_TIM"/>
</dbReference>
<dbReference type="GO" id="GO:0000162">
    <property type="term" value="P:L-tryptophan biosynthetic process"/>
    <property type="evidence" value="ECO:0007669"/>
    <property type="project" value="UniProtKB-UniRule"/>
</dbReference>
<dbReference type="InterPro" id="IPR011060">
    <property type="entry name" value="RibuloseP-bd_barrel"/>
</dbReference>
<keyword evidence="7 9" id="KW-0057">Aromatic amino acid biosynthesis</keyword>
<proteinExistence type="inferred from homology"/>
<dbReference type="CDD" id="cd00405">
    <property type="entry name" value="PRAI"/>
    <property type="match status" value="1"/>
</dbReference>
<dbReference type="UniPathway" id="UPA00035">
    <property type="reaction ID" value="UER00042"/>
</dbReference>
<organism evidence="11 12">
    <name type="scientific">Cohnella pontilimi</name>
    <dbReference type="NCBI Taxonomy" id="2564100"/>
    <lineage>
        <taxon>Bacteria</taxon>
        <taxon>Bacillati</taxon>
        <taxon>Bacillota</taxon>
        <taxon>Bacilli</taxon>
        <taxon>Bacillales</taxon>
        <taxon>Paenibacillaceae</taxon>
        <taxon>Cohnella</taxon>
    </lineage>
</organism>
<comment type="catalytic activity">
    <reaction evidence="1 9">
        <text>N-(5-phospho-beta-D-ribosyl)anthranilate = 1-(2-carboxyphenylamino)-1-deoxy-D-ribulose 5-phosphate</text>
        <dbReference type="Rhea" id="RHEA:21540"/>
        <dbReference type="ChEBI" id="CHEBI:18277"/>
        <dbReference type="ChEBI" id="CHEBI:58613"/>
        <dbReference type="EC" id="5.3.1.24"/>
    </reaction>
</comment>
<dbReference type="InterPro" id="IPR001240">
    <property type="entry name" value="PRAI_dom"/>
</dbReference>
<evidence type="ECO:0000256" key="1">
    <source>
        <dbReference type="ARBA" id="ARBA00001164"/>
    </source>
</evidence>
<dbReference type="EC" id="5.3.1.24" evidence="3 9"/>
<protein>
    <recommendedName>
        <fullName evidence="4 9">N-(5'-phosphoribosyl)anthranilate isomerase</fullName>
        <shortName evidence="9">PRAI</shortName>
        <ecNumber evidence="3 9">5.3.1.24</ecNumber>
    </recommendedName>
</protein>
<evidence type="ECO:0000313" key="12">
    <source>
        <dbReference type="Proteomes" id="UP000309673"/>
    </source>
</evidence>
<dbReference type="AlphaFoldDB" id="A0A4U0FHD3"/>
<dbReference type="HAMAP" id="MF_00135">
    <property type="entry name" value="PRAI"/>
    <property type="match status" value="1"/>
</dbReference>
<dbReference type="GO" id="GO:0004640">
    <property type="term" value="F:phosphoribosylanthranilate isomerase activity"/>
    <property type="evidence" value="ECO:0007669"/>
    <property type="project" value="UniProtKB-UniRule"/>
</dbReference>
<evidence type="ECO:0000256" key="8">
    <source>
        <dbReference type="ARBA" id="ARBA00023235"/>
    </source>
</evidence>
<evidence type="ECO:0000259" key="10">
    <source>
        <dbReference type="Pfam" id="PF00697"/>
    </source>
</evidence>
<dbReference type="SUPFAM" id="SSF51366">
    <property type="entry name" value="Ribulose-phoshate binding barrel"/>
    <property type="match status" value="1"/>
</dbReference>
<evidence type="ECO:0000256" key="5">
    <source>
        <dbReference type="ARBA" id="ARBA00022605"/>
    </source>
</evidence>
<dbReference type="EMBL" id="SUPK01000001">
    <property type="protein sequence ID" value="TJY44338.1"/>
    <property type="molecule type" value="Genomic_DNA"/>
</dbReference>
<evidence type="ECO:0000313" key="11">
    <source>
        <dbReference type="EMBL" id="TJY44338.1"/>
    </source>
</evidence>
<keyword evidence="5 9" id="KW-0028">Amino-acid biosynthesis</keyword>
<evidence type="ECO:0000256" key="9">
    <source>
        <dbReference type="HAMAP-Rule" id="MF_00135"/>
    </source>
</evidence>
<accession>A0A4U0FHD3</accession>
<feature type="domain" description="N-(5'phosphoribosyl) anthranilate isomerase (PRAI)" evidence="10">
    <location>
        <begin position="11"/>
        <end position="226"/>
    </location>
</feature>
<dbReference type="Pfam" id="PF00697">
    <property type="entry name" value="PRAI"/>
    <property type="match status" value="1"/>
</dbReference>
<dbReference type="PANTHER" id="PTHR42894">
    <property type="entry name" value="N-(5'-PHOSPHORIBOSYL)ANTHRANILATE ISOMERASE"/>
    <property type="match status" value="1"/>
</dbReference>
<sequence>MSKGIERITNVKICGIRDERTIRDMDGLPVHYIGFVFAPSKRQVTVEQAAHLHEAVRKGKNRSGQPPRTVGVFVNPSLEQLAYVLDRVPLDAVQLHGQESPAFCREVGERFGVEVWRALSADEPDDGGRDEAHSGPSRLDEYEGVVSTILIDTAGGGTGRTFRWELIPSYQERAALLGIRLFVAGGLGPDNITELLSGYQPDGVDVSSGVETDGAKDSKKIAAFAERVNRS</sequence>
<name>A0A4U0FHD3_9BACL</name>
<evidence type="ECO:0000256" key="2">
    <source>
        <dbReference type="ARBA" id="ARBA00004664"/>
    </source>
</evidence>
<dbReference type="Proteomes" id="UP000309673">
    <property type="component" value="Unassembled WGS sequence"/>
</dbReference>
<keyword evidence="8 9" id="KW-0413">Isomerase</keyword>
<keyword evidence="12" id="KW-1185">Reference proteome</keyword>
<comment type="pathway">
    <text evidence="2 9">Amino-acid biosynthesis; L-tryptophan biosynthesis; L-tryptophan from chorismate: step 3/5.</text>
</comment>
<comment type="similarity">
    <text evidence="9">Belongs to the TrpF family.</text>
</comment>
<dbReference type="Gene3D" id="3.20.20.70">
    <property type="entry name" value="Aldolase class I"/>
    <property type="match status" value="1"/>
</dbReference>
<dbReference type="PANTHER" id="PTHR42894:SF1">
    <property type="entry name" value="N-(5'-PHOSPHORIBOSYL)ANTHRANILATE ISOMERASE"/>
    <property type="match status" value="1"/>
</dbReference>
<evidence type="ECO:0000256" key="3">
    <source>
        <dbReference type="ARBA" id="ARBA00012572"/>
    </source>
</evidence>
<gene>
    <name evidence="9" type="primary">trpF</name>
    <name evidence="11" type="ORF">E5161_02845</name>
</gene>
<comment type="caution">
    <text evidence="11">The sequence shown here is derived from an EMBL/GenBank/DDBJ whole genome shotgun (WGS) entry which is preliminary data.</text>
</comment>
<evidence type="ECO:0000256" key="6">
    <source>
        <dbReference type="ARBA" id="ARBA00022822"/>
    </source>
</evidence>
<evidence type="ECO:0000256" key="4">
    <source>
        <dbReference type="ARBA" id="ARBA00022272"/>
    </source>
</evidence>
<reference evidence="11 12" key="1">
    <citation type="submission" date="2019-04" db="EMBL/GenBank/DDBJ databases">
        <title>Cohnella sp. nov., isolated from soil.</title>
        <authorList>
            <person name="Kim W."/>
        </authorList>
    </citation>
    <scope>NUCLEOTIDE SEQUENCE [LARGE SCALE GENOMIC DNA]</scope>
    <source>
        <strain evidence="11 12">CAU 1483</strain>
    </source>
</reference>
<dbReference type="RefSeq" id="WP_136776147.1">
    <property type="nucleotide sequence ID" value="NZ_SUPK01000001.1"/>
</dbReference>
<dbReference type="InterPro" id="IPR044643">
    <property type="entry name" value="TrpF_fam"/>
</dbReference>